<keyword evidence="1" id="KW-0677">Repeat</keyword>
<organism evidence="5 6">
    <name type="scientific">Archangium minus</name>
    <dbReference type="NCBI Taxonomy" id="83450"/>
    <lineage>
        <taxon>Bacteria</taxon>
        <taxon>Pseudomonadati</taxon>
        <taxon>Myxococcota</taxon>
        <taxon>Myxococcia</taxon>
        <taxon>Myxococcales</taxon>
        <taxon>Cystobacterineae</taxon>
        <taxon>Archangiaceae</taxon>
        <taxon>Archangium</taxon>
    </lineage>
</organism>
<keyword evidence="6" id="KW-1185">Reference proteome</keyword>
<dbReference type="Gene3D" id="1.25.40.10">
    <property type="entry name" value="Tetratricopeptide repeat domain"/>
    <property type="match status" value="1"/>
</dbReference>
<dbReference type="PANTHER" id="PTHR44227:SF3">
    <property type="entry name" value="PROTEIN O-MANNOSYL-TRANSFERASE TMTC4"/>
    <property type="match status" value="1"/>
</dbReference>
<dbReference type="Proteomes" id="UP001611383">
    <property type="component" value="Chromosome"/>
</dbReference>
<accession>A0ABY9X7X4</accession>
<dbReference type="InterPro" id="IPR019734">
    <property type="entry name" value="TPR_rpt"/>
</dbReference>
<dbReference type="Pfam" id="PF13432">
    <property type="entry name" value="TPR_16"/>
    <property type="match status" value="1"/>
</dbReference>
<proteinExistence type="predicted"/>
<feature type="transmembrane region" description="Helical" evidence="4">
    <location>
        <begin position="309"/>
        <end position="328"/>
    </location>
</feature>
<keyword evidence="4" id="KW-0812">Transmembrane</keyword>
<feature type="repeat" description="TPR" evidence="3">
    <location>
        <begin position="175"/>
        <end position="208"/>
    </location>
</feature>
<feature type="repeat" description="TPR" evidence="3">
    <location>
        <begin position="107"/>
        <end position="140"/>
    </location>
</feature>
<name>A0ABY9X7X4_9BACT</name>
<evidence type="ECO:0000313" key="6">
    <source>
        <dbReference type="Proteomes" id="UP001611383"/>
    </source>
</evidence>
<dbReference type="Pfam" id="PF14559">
    <property type="entry name" value="TPR_19"/>
    <property type="match status" value="2"/>
</dbReference>
<dbReference type="SMART" id="SM00028">
    <property type="entry name" value="TPR"/>
    <property type="match status" value="6"/>
</dbReference>
<dbReference type="InterPro" id="IPR011990">
    <property type="entry name" value="TPR-like_helical_dom_sf"/>
</dbReference>
<evidence type="ECO:0000256" key="4">
    <source>
        <dbReference type="SAM" id="Phobius"/>
    </source>
</evidence>
<reference evidence="5 6" key="1">
    <citation type="submission" date="2019-08" db="EMBL/GenBank/DDBJ databases">
        <title>Archangium and Cystobacter genomes.</title>
        <authorList>
            <person name="Chen I.-C.K."/>
            <person name="Wielgoss S."/>
        </authorList>
    </citation>
    <scope>NUCLEOTIDE SEQUENCE [LARGE SCALE GENOMIC DNA]</scope>
    <source>
        <strain evidence="5 6">Cbm 6</strain>
    </source>
</reference>
<dbReference type="RefSeq" id="WP_395811728.1">
    <property type="nucleotide sequence ID" value="NZ_CP043494.1"/>
</dbReference>
<keyword evidence="4" id="KW-1133">Transmembrane helix</keyword>
<gene>
    <name evidence="5" type="ORF">F0U60_50570</name>
</gene>
<dbReference type="SUPFAM" id="SSF48452">
    <property type="entry name" value="TPR-like"/>
    <property type="match status" value="1"/>
</dbReference>
<feature type="transmembrane region" description="Helical" evidence="4">
    <location>
        <begin position="371"/>
        <end position="402"/>
    </location>
</feature>
<keyword evidence="4" id="KW-0472">Membrane</keyword>
<dbReference type="InterPro" id="IPR052346">
    <property type="entry name" value="O-mannosyl-transferase_TMTC"/>
</dbReference>
<evidence type="ECO:0000256" key="1">
    <source>
        <dbReference type="ARBA" id="ARBA00022737"/>
    </source>
</evidence>
<feature type="transmembrane region" description="Helical" evidence="4">
    <location>
        <begin position="272"/>
        <end position="297"/>
    </location>
</feature>
<evidence type="ECO:0000313" key="5">
    <source>
        <dbReference type="EMBL" id="WNG51466.1"/>
    </source>
</evidence>
<feature type="transmembrane region" description="Helical" evidence="4">
    <location>
        <begin position="240"/>
        <end position="260"/>
    </location>
</feature>
<dbReference type="PANTHER" id="PTHR44227">
    <property type="match status" value="1"/>
</dbReference>
<dbReference type="PROSITE" id="PS50005">
    <property type="entry name" value="TPR"/>
    <property type="match status" value="3"/>
</dbReference>
<feature type="transmembrane region" description="Helical" evidence="4">
    <location>
        <begin position="334"/>
        <end position="350"/>
    </location>
</feature>
<protein>
    <submittedName>
        <fullName evidence="5">Tetratricopeptide repeat protein</fullName>
    </submittedName>
</protein>
<evidence type="ECO:0000256" key="2">
    <source>
        <dbReference type="ARBA" id="ARBA00022803"/>
    </source>
</evidence>
<keyword evidence="2 3" id="KW-0802">TPR repeat</keyword>
<evidence type="ECO:0000256" key="3">
    <source>
        <dbReference type="PROSITE-ProRule" id="PRU00339"/>
    </source>
</evidence>
<sequence>MHTDMQSSYDRASILMDKGLYAHALPLLQKAIAEEPEHAHAHAMLGQCLQGLNRMPEALKAAREALALDPADAWVRLCLAQTLAMTEQRLEATEHAKEAHRLSPEDPDPLRVLAHLALRGGQHEQALELLDQALALEPEDPELHAMRAMSLRALGRHDSADEASRTAMAQDPQETTALLSRGMICLDRGDVREAEALFRAALAQYPNEPAYRHSLLVARLAGRPVLGPVFRLLLRVRNALGTRLMLGLFILFGMCGFMHVMEPGQEQLSRFAAGLLGLYATLFILPEVLMASASWLFREQHLEGVESASLAVSAGNHALVVLVGALFWVLGPRVLWALPICLAAFVVLVGPRRSERSLRVTPRQRVTHRALSLAASLVFTVHLALGLPHVWLSLLPALYFIFTRR</sequence>
<feature type="repeat" description="TPR" evidence="3">
    <location>
        <begin position="39"/>
        <end position="72"/>
    </location>
</feature>
<dbReference type="EMBL" id="CP043494">
    <property type="protein sequence ID" value="WNG51466.1"/>
    <property type="molecule type" value="Genomic_DNA"/>
</dbReference>